<sequence length="310" mass="36054">MPSPRDSEYQKLNKMGDWIFNFDAKILNIYMVNPTDELINIQDKRCRDLNYYINYVLHYIPKITNHRENSAEIKEKFENFLIGIFSSWKHDRSSKKFKCTRVKKDYTPKIELIKELDDFCENKDAFKAKLKTYDKIKCCKYANLVNNRKSFFHNVISSVPSYKNNLDFHINEKCTLKQFGATFPNVTCNEHNMIEIESDALNITNTRGKLSELQKNQLSGTNPEDSFNNSPTKIAFTSVSTILGACISGLYLYKNSFIGNMLRNSRHENIIPHENEYADINGKFSEDPSQNINSPEDTSPFYIAYNSMNN</sequence>
<dbReference type="Proteomes" id="UP000078560">
    <property type="component" value="Unassembled WGS sequence"/>
</dbReference>
<dbReference type="AlphaFoldDB" id="A0A1A8WJY0"/>
<evidence type="ECO:0000313" key="4">
    <source>
        <dbReference type="Proteomes" id="UP000078560"/>
    </source>
</evidence>
<reference evidence="3 4" key="1">
    <citation type="submission" date="2016-05" db="EMBL/GenBank/DDBJ databases">
        <authorList>
            <person name="Naeem Raeece"/>
        </authorList>
    </citation>
    <scope>NUCLEOTIDE SEQUENCE [LARGE SCALE GENOMIC DNA]</scope>
</reference>
<reference evidence="1" key="2">
    <citation type="submission" date="2016-05" db="EMBL/GenBank/DDBJ databases">
        <authorList>
            <person name="Lavstsen T."/>
            <person name="Jespersen J.S."/>
        </authorList>
    </citation>
    <scope>NUCLEOTIDE SEQUENCE [LARGE SCALE GENOMIC DNA]</scope>
</reference>
<dbReference type="Proteomes" id="UP000078546">
    <property type="component" value="Unassembled WGS sequence"/>
</dbReference>
<evidence type="ECO:0000313" key="1">
    <source>
        <dbReference type="EMBL" id="SBS91569.1"/>
    </source>
</evidence>
<dbReference type="EMBL" id="FLQV01002020">
    <property type="protein sequence ID" value="SBT00609.1"/>
    <property type="molecule type" value="Genomic_DNA"/>
</dbReference>
<evidence type="ECO:0000313" key="2">
    <source>
        <dbReference type="EMBL" id="SBT00609.1"/>
    </source>
</evidence>
<proteinExistence type="predicted"/>
<name>A0A1A8WJY0_PLAOA</name>
<accession>A0A1A8WJY0</accession>
<organism evidence="1 4">
    <name type="scientific">Plasmodium ovale curtisi</name>
    <dbReference type="NCBI Taxonomy" id="864141"/>
    <lineage>
        <taxon>Eukaryota</taxon>
        <taxon>Sar</taxon>
        <taxon>Alveolata</taxon>
        <taxon>Apicomplexa</taxon>
        <taxon>Aconoidasida</taxon>
        <taxon>Haemosporida</taxon>
        <taxon>Plasmodiidae</taxon>
        <taxon>Plasmodium</taxon>
        <taxon>Plasmodium (Plasmodium)</taxon>
    </lineage>
</organism>
<protein>
    <submittedName>
        <fullName evidence="1">PIR Superfamily Protein</fullName>
    </submittedName>
</protein>
<evidence type="ECO:0000313" key="3">
    <source>
        <dbReference type="Proteomes" id="UP000078546"/>
    </source>
</evidence>
<gene>
    <name evidence="2" type="ORF">POVCU1_061130</name>
    <name evidence="1" type="ORF">POVCU2_0068480</name>
</gene>
<dbReference type="EMBL" id="FLQU01001124">
    <property type="protein sequence ID" value="SBS91569.1"/>
    <property type="molecule type" value="Genomic_DNA"/>
</dbReference>